<organism evidence="1">
    <name type="scientific">viral metagenome</name>
    <dbReference type="NCBI Taxonomy" id="1070528"/>
    <lineage>
        <taxon>unclassified sequences</taxon>
        <taxon>metagenomes</taxon>
        <taxon>organismal metagenomes</taxon>
    </lineage>
</organism>
<dbReference type="AlphaFoldDB" id="A0A6C0AVX2"/>
<reference evidence="1" key="1">
    <citation type="journal article" date="2020" name="Nature">
        <title>Giant virus diversity and host interactions through global metagenomics.</title>
        <authorList>
            <person name="Schulz F."/>
            <person name="Roux S."/>
            <person name="Paez-Espino D."/>
            <person name="Jungbluth S."/>
            <person name="Walsh D.A."/>
            <person name="Denef V.J."/>
            <person name="McMahon K.D."/>
            <person name="Konstantinidis K.T."/>
            <person name="Eloe-Fadrosh E.A."/>
            <person name="Kyrpides N.C."/>
            <person name="Woyke T."/>
        </authorList>
    </citation>
    <scope>NUCLEOTIDE SEQUENCE</scope>
    <source>
        <strain evidence="1">GVMAG-S-ERX555943-30</strain>
    </source>
</reference>
<sequence>MASPLTINQIIHTQPMSIQELSTTHEYEPMDVVPTTPQWKPRLPHILPLLTNHVIHIQRDGDLPVVYGRLIKFDTNMTHDSYFVIFDLHPHAMHRHTICTRLIRSVYIDHTPTTHHNLQTLYYPLIYTLNTDVVQEIYSYLQTDFIYL</sequence>
<dbReference type="EMBL" id="MN738755">
    <property type="protein sequence ID" value="QHS83431.1"/>
    <property type="molecule type" value="Genomic_DNA"/>
</dbReference>
<protein>
    <submittedName>
        <fullName evidence="1">Uncharacterized protein</fullName>
    </submittedName>
</protein>
<evidence type="ECO:0000313" key="1">
    <source>
        <dbReference type="EMBL" id="QHS83431.1"/>
    </source>
</evidence>
<accession>A0A6C0AVX2</accession>
<name>A0A6C0AVX2_9ZZZZ</name>
<proteinExistence type="predicted"/>